<dbReference type="InterPro" id="IPR038511">
    <property type="entry name" value="TAP42/TAP46-like_sf"/>
</dbReference>
<dbReference type="Gene3D" id="1.25.40.540">
    <property type="entry name" value="TAP42-like family"/>
    <property type="match status" value="1"/>
</dbReference>
<dbReference type="Proteomes" id="UP000712600">
    <property type="component" value="Unassembled WGS sequence"/>
</dbReference>
<protein>
    <submittedName>
        <fullName evidence="1">Uncharacterized protein</fullName>
    </submittedName>
</protein>
<name>A0A8S9Q3Z4_BRACR</name>
<dbReference type="Pfam" id="PF04177">
    <property type="entry name" value="TAP42"/>
    <property type="match status" value="1"/>
</dbReference>
<reference evidence="1" key="1">
    <citation type="submission" date="2019-12" db="EMBL/GenBank/DDBJ databases">
        <title>Genome sequencing and annotation of Brassica cretica.</title>
        <authorList>
            <person name="Studholme D.J."/>
            <person name="Sarris P."/>
        </authorList>
    </citation>
    <scope>NUCLEOTIDE SEQUENCE</scope>
    <source>
        <strain evidence="1">PFS-109/04</strain>
        <tissue evidence="1">Leaf</tissue>
    </source>
</reference>
<comment type="caution">
    <text evidence="1">The sequence shown here is derived from an EMBL/GenBank/DDBJ whole genome shotgun (WGS) entry which is preliminary data.</text>
</comment>
<evidence type="ECO:0000313" key="2">
    <source>
        <dbReference type="Proteomes" id="UP000712600"/>
    </source>
</evidence>
<organism evidence="1 2">
    <name type="scientific">Brassica cretica</name>
    <name type="common">Mustard</name>
    <dbReference type="NCBI Taxonomy" id="69181"/>
    <lineage>
        <taxon>Eukaryota</taxon>
        <taxon>Viridiplantae</taxon>
        <taxon>Streptophyta</taxon>
        <taxon>Embryophyta</taxon>
        <taxon>Tracheophyta</taxon>
        <taxon>Spermatophyta</taxon>
        <taxon>Magnoliopsida</taxon>
        <taxon>eudicotyledons</taxon>
        <taxon>Gunneridae</taxon>
        <taxon>Pentapetalae</taxon>
        <taxon>rosids</taxon>
        <taxon>malvids</taxon>
        <taxon>Brassicales</taxon>
        <taxon>Brassicaceae</taxon>
        <taxon>Brassiceae</taxon>
        <taxon>Brassica</taxon>
    </lineage>
</organism>
<evidence type="ECO:0000313" key="1">
    <source>
        <dbReference type="EMBL" id="KAF3536050.1"/>
    </source>
</evidence>
<proteinExistence type="predicted"/>
<accession>A0A8S9Q3Z4</accession>
<gene>
    <name evidence="1" type="ORF">F2Q69_00019757</name>
</gene>
<dbReference type="EMBL" id="QGKX02001290">
    <property type="protein sequence ID" value="KAF3536050.1"/>
    <property type="molecule type" value="Genomic_DNA"/>
</dbReference>
<sequence>MAMEEMPLSALFEQARRLHLKASDSRADQDVVKEGCEMLHKCEDMVGKLGLFSSNETKGRHQHQQS</sequence>
<dbReference type="AlphaFoldDB" id="A0A8S9Q3Z4"/>
<dbReference type="InterPro" id="IPR007304">
    <property type="entry name" value="TAP46-like"/>
</dbReference>
<dbReference type="GO" id="GO:0009966">
    <property type="term" value="P:regulation of signal transduction"/>
    <property type="evidence" value="ECO:0007669"/>
    <property type="project" value="InterPro"/>
</dbReference>